<evidence type="ECO:0000313" key="6">
    <source>
        <dbReference type="EMBL" id="JAB58123.1"/>
    </source>
</evidence>
<proteinExistence type="evidence at transcript level"/>
<dbReference type="GO" id="GO:0005739">
    <property type="term" value="C:mitochondrion"/>
    <property type="evidence" value="ECO:0007669"/>
    <property type="project" value="TreeGrafter"/>
</dbReference>
<keyword evidence="3" id="KW-0648">Protein biosynthesis</keyword>
<comment type="similarity">
    <text evidence="1">Belongs to the RRF family.</text>
</comment>
<dbReference type="Gene3D" id="1.10.132.20">
    <property type="entry name" value="Ribosome-recycling factor"/>
    <property type="match status" value="1"/>
</dbReference>
<dbReference type="PANTHER" id="PTHR20982">
    <property type="entry name" value="RIBOSOME RECYCLING FACTOR"/>
    <property type="match status" value="1"/>
</dbReference>
<dbReference type="GO" id="GO:0006412">
    <property type="term" value="P:translation"/>
    <property type="evidence" value="ECO:0007669"/>
    <property type="project" value="UniProtKB-KW"/>
</dbReference>
<dbReference type="FunFam" id="3.30.1360.40:FF:000001">
    <property type="entry name" value="Ribosome-recycling factor"/>
    <property type="match status" value="1"/>
</dbReference>
<dbReference type="EMBL" id="GANO01001748">
    <property type="protein sequence ID" value="JAB58123.1"/>
    <property type="molecule type" value="mRNA"/>
</dbReference>
<organism evidence="6">
    <name type="scientific">Corethrella appendiculata</name>
    <dbReference type="NCBI Taxonomy" id="1370023"/>
    <lineage>
        <taxon>Eukaryota</taxon>
        <taxon>Metazoa</taxon>
        <taxon>Ecdysozoa</taxon>
        <taxon>Arthropoda</taxon>
        <taxon>Hexapoda</taxon>
        <taxon>Insecta</taxon>
        <taxon>Pterygota</taxon>
        <taxon>Neoptera</taxon>
        <taxon>Endopterygota</taxon>
        <taxon>Diptera</taxon>
        <taxon>Nematocera</taxon>
        <taxon>Culicoidea</taxon>
        <taxon>Chaoboridae</taxon>
        <taxon>Corethrella</taxon>
    </lineage>
</organism>
<dbReference type="AlphaFoldDB" id="U5EVR6"/>
<feature type="domain" description="Ribosome recycling factor" evidence="5">
    <location>
        <begin position="91"/>
        <end position="250"/>
    </location>
</feature>
<dbReference type="InterPro" id="IPR036191">
    <property type="entry name" value="RRF_sf"/>
</dbReference>
<dbReference type="InterPro" id="IPR023584">
    <property type="entry name" value="Ribosome_recyc_fac_dom"/>
</dbReference>
<dbReference type="PANTHER" id="PTHR20982:SF3">
    <property type="entry name" value="MITOCHONDRIAL RIBOSOME RECYCLING FACTOR PSEUDO 1"/>
    <property type="match status" value="1"/>
</dbReference>
<evidence type="ECO:0000256" key="1">
    <source>
        <dbReference type="ARBA" id="ARBA00005912"/>
    </source>
</evidence>
<reference evidence="6" key="1">
    <citation type="journal article" date="2014" name="Insect Biochem. Mol. Biol.">
        <title>An insight into the sialome of the frog biting fly, Corethrella appendiculata.</title>
        <authorList>
            <person name="Ribeiro J.M.C."/>
            <person name="Chagas A.C."/>
            <person name="Pham V.M."/>
            <person name="Lounibos L.P."/>
            <person name="Calvo E."/>
        </authorList>
    </citation>
    <scope>NUCLEOTIDE SEQUENCE</scope>
    <source>
        <tissue evidence="6">Salivary glands</tissue>
    </source>
</reference>
<sequence length="254" mass="28694">MITIRYLRILTPTFKQILIQNKHLSPAIISSSKVRPIENFTIPIRNYAKGKDKKKDKSKGKVHVNEEQLKSVINLDGLKTQMEKSLNQMRDDFIKNLSLRSTSGSIESLPVSFDGAEHELQELGQIVRKNPKTIVINMISFPQAIPQVLEAIKKSGMNLNPQQDGTTLFIPVPKVTKEHRENLSKNAKTLFLKCRDTIKDVQNGFIKKVKNQKDISDDLNHQVQAQITALADGYIREAEKVLDTKQAELLGGKD</sequence>
<accession>U5EVR6</accession>
<dbReference type="Pfam" id="PF01765">
    <property type="entry name" value="RRF"/>
    <property type="match status" value="1"/>
</dbReference>
<evidence type="ECO:0000256" key="2">
    <source>
        <dbReference type="ARBA" id="ARBA00020581"/>
    </source>
</evidence>
<evidence type="ECO:0000256" key="4">
    <source>
        <dbReference type="ARBA" id="ARBA00033107"/>
    </source>
</evidence>
<dbReference type="GO" id="GO:0043023">
    <property type="term" value="F:ribosomal large subunit binding"/>
    <property type="evidence" value="ECO:0007669"/>
    <property type="project" value="TreeGrafter"/>
</dbReference>
<evidence type="ECO:0000259" key="5">
    <source>
        <dbReference type="Pfam" id="PF01765"/>
    </source>
</evidence>
<dbReference type="SUPFAM" id="SSF55194">
    <property type="entry name" value="Ribosome recycling factor, RRF"/>
    <property type="match status" value="1"/>
</dbReference>
<evidence type="ECO:0000256" key="3">
    <source>
        <dbReference type="ARBA" id="ARBA00022917"/>
    </source>
</evidence>
<dbReference type="Gene3D" id="3.30.1360.40">
    <property type="match status" value="1"/>
</dbReference>
<dbReference type="InterPro" id="IPR002661">
    <property type="entry name" value="Ribosome_recyc_fac"/>
</dbReference>
<name>U5EVR6_9DIPT</name>
<protein>
    <recommendedName>
        <fullName evidence="2">Ribosome-recycling factor, mitochondrial</fullName>
    </recommendedName>
    <alternativeName>
        <fullName evidence="4">Ribosome-releasing factor, mitochondrial</fullName>
    </alternativeName>
</protein>